<name>A0A0F9L1M1_9ZZZZ</name>
<evidence type="ECO:0000313" key="1">
    <source>
        <dbReference type="EMBL" id="KKM28093.1"/>
    </source>
</evidence>
<reference evidence="1" key="1">
    <citation type="journal article" date="2015" name="Nature">
        <title>Complex archaea that bridge the gap between prokaryotes and eukaryotes.</title>
        <authorList>
            <person name="Spang A."/>
            <person name="Saw J.H."/>
            <person name="Jorgensen S.L."/>
            <person name="Zaremba-Niedzwiedzka K."/>
            <person name="Martijn J."/>
            <person name="Lind A.E."/>
            <person name="van Eijk R."/>
            <person name="Schleper C."/>
            <person name="Guy L."/>
            <person name="Ettema T.J."/>
        </authorList>
    </citation>
    <scope>NUCLEOTIDE SEQUENCE</scope>
</reference>
<protein>
    <submittedName>
        <fullName evidence="1">Uncharacterized protein</fullName>
    </submittedName>
</protein>
<proteinExistence type="predicted"/>
<dbReference type="AlphaFoldDB" id="A0A0F9L1M1"/>
<dbReference type="EMBL" id="LAZR01012191">
    <property type="protein sequence ID" value="KKM28093.1"/>
    <property type="molecule type" value="Genomic_DNA"/>
</dbReference>
<accession>A0A0F9L1M1</accession>
<organism evidence="1">
    <name type="scientific">marine sediment metagenome</name>
    <dbReference type="NCBI Taxonomy" id="412755"/>
    <lineage>
        <taxon>unclassified sequences</taxon>
        <taxon>metagenomes</taxon>
        <taxon>ecological metagenomes</taxon>
    </lineage>
</organism>
<sequence length="74" mass="8856">MKILVTVLKNFNGSEEQAEIIERTQREAYPHYLRQYDFQRKAHYYVKRPNHRVSYKGKMYVTFTLPNLGSCISV</sequence>
<comment type="caution">
    <text evidence="1">The sequence shown here is derived from an EMBL/GenBank/DDBJ whole genome shotgun (WGS) entry which is preliminary data.</text>
</comment>
<gene>
    <name evidence="1" type="ORF">LCGC14_1568120</name>
</gene>